<accession>A0ABS2PGQ7</accession>
<keyword evidence="2" id="KW-1185">Reference proteome</keyword>
<dbReference type="EMBL" id="JAFBEC010000009">
    <property type="protein sequence ID" value="MBM7634003.1"/>
    <property type="molecule type" value="Genomic_DNA"/>
</dbReference>
<protein>
    <submittedName>
        <fullName evidence="1">Uncharacterized protein</fullName>
    </submittedName>
</protein>
<name>A0ABS2PGQ7_9BACL</name>
<reference evidence="1 2" key="1">
    <citation type="submission" date="2021-01" db="EMBL/GenBank/DDBJ databases">
        <title>Genomic Encyclopedia of Type Strains, Phase IV (KMG-IV): sequencing the most valuable type-strain genomes for metagenomic binning, comparative biology and taxonomic classification.</title>
        <authorList>
            <person name="Goeker M."/>
        </authorList>
    </citation>
    <scope>NUCLEOTIDE SEQUENCE [LARGE SCALE GENOMIC DNA]</scope>
    <source>
        <strain evidence="1 2">DSM 25540</strain>
    </source>
</reference>
<organism evidence="1 2">
    <name type="scientific">Geomicrobium sediminis</name>
    <dbReference type="NCBI Taxonomy" id="1347788"/>
    <lineage>
        <taxon>Bacteria</taxon>
        <taxon>Bacillati</taxon>
        <taxon>Bacillota</taxon>
        <taxon>Bacilli</taxon>
        <taxon>Bacillales</taxon>
        <taxon>Geomicrobium</taxon>
    </lineage>
</organism>
<gene>
    <name evidence="1" type="ORF">JOD17_003103</name>
</gene>
<sequence length="56" mass="6636">MAITLSIAKIVLRLAIDVPNYAGRWRLHKFLHPEAISPSGVSFYEWRLYIRVYFKK</sequence>
<evidence type="ECO:0000313" key="2">
    <source>
        <dbReference type="Proteomes" id="UP000741863"/>
    </source>
</evidence>
<evidence type="ECO:0000313" key="1">
    <source>
        <dbReference type="EMBL" id="MBM7634003.1"/>
    </source>
</evidence>
<dbReference type="Proteomes" id="UP000741863">
    <property type="component" value="Unassembled WGS sequence"/>
</dbReference>
<proteinExistence type="predicted"/>
<comment type="caution">
    <text evidence="1">The sequence shown here is derived from an EMBL/GenBank/DDBJ whole genome shotgun (WGS) entry which is preliminary data.</text>
</comment>